<keyword evidence="1" id="KW-0378">Hydrolase</keyword>
<accession>A0A232LT65</accession>
<feature type="domain" description="DNA2/NAM7 helicase helicase" evidence="3">
    <location>
        <begin position="1398"/>
        <end position="1466"/>
    </location>
</feature>
<dbReference type="InterPro" id="IPR041679">
    <property type="entry name" value="DNA2/NAM7-like_C"/>
</dbReference>
<dbReference type="OrthoDB" id="6513042at2759"/>
<evidence type="ECO:0000313" key="5">
    <source>
        <dbReference type="EMBL" id="OXV07322.1"/>
    </source>
</evidence>
<dbReference type="EMBL" id="NPHW01004927">
    <property type="protein sequence ID" value="OXV07322.1"/>
    <property type="molecule type" value="Genomic_DNA"/>
</dbReference>
<dbReference type="InterPro" id="IPR047187">
    <property type="entry name" value="SF1_C_Upf1"/>
</dbReference>
<dbReference type="GO" id="GO:0003968">
    <property type="term" value="F:RNA-directed RNA polymerase activity"/>
    <property type="evidence" value="ECO:0007669"/>
    <property type="project" value="UniProtKB-KW"/>
</dbReference>
<reference evidence="5 6" key="1">
    <citation type="journal article" date="2015" name="Environ. Microbiol.">
        <title>Metagenome sequence of Elaphomyces granulatus from sporocarp tissue reveals Ascomycota ectomycorrhizal fingerprints of genome expansion and a Proteobacteria-rich microbiome.</title>
        <authorList>
            <person name="Quandt C.A."/>
            <person name="Kohler A."/>
            <person name="Hesse C.N."/>
            <person name="Sharpton T.J."/>
            <person name="Martin F."/>
            <person name="Spatafora J.W."/>
        </authorList>
    </citation>
    <scope>NUCLEOTIDE SEQUENCE [LARGE SCALE GENOMIC DNA]</scope>
    <source>
        <strain evidence="5 6">OSC145934</strain>
    </source>
</reference>
<dbReference type="GO" id="GO:0031380">
    <property type="term" value="C:nuclear RNA-directed RNA polymerase complex"/>
    <property type="evidence" value="ECO:0007669"/>
    <property type="project" value="TreeGrafter"/>
</dbReference>
<name>A0A232LT65_9EURO</name>
<evidence type="ECO:0000259" key="3">
    <source>
        <dbReference type="Pfam" id="PF13086"/>
    </source>
</evidence>
<dbReference type="GO" id="GO:0003723">
    <property type="term" value="F:RNA binding"/>
    <property type="evidence" value="ECO:0007669"/>
    <property type="project" value="UniProtKB-KW"/>
</dbReference>
<protein>
    <submittedName>
        <fullName evidence="5">Uncharacterized protein</fullName>
    </submittedName>
</protein>
<sequence length="1705" mass="191838">MSNLRSFLATLQDEICPGDKSWEYTVPNLPRKEATNAANLVKSISLVSSPSQQHIQLRLERVPTNRVTRTEPLHLFILIYFANFRLRLPGATESDHDTVHLAPARDSADYIARLLKTGIVLNGVSYYFFGHSNSQLKSRSCFMFAASKEEISAKVEAMGDFSKLKSVGKKAKRIGLLFSSAEMAVTLQPDRCEDIEDINGNDYIFTDGCGLVSIHLAREIVQRRKIAYRNRKYLPSVFQIRYRGYKGVLMLDPSLNGNIQVQFRESMRKFKDANDLSLSVVDYSKPYAFGFLNDEIVLLLHALGISSETILRKQAKHLQFLQDVASGDHRMAFRFLSFVDRLDLAERLLMDGVDSVLPTLRSLVRQEYAKMLNKREEQRCRILIPESRLLFGVCDPSSQDGTAGKLKPGTCFLRITLDGDGQARTIVNTEVLVTRNPCLHPGDLQKLKVVDVPEFAHLVDCIVFSTRGKRPSADLMSGGDLDGDKFFVTWDPEIIPRGVSEAALYPGVREPITFKPVTDDDRADFFAKYTNASIGKVKNLYLKWARLKGAFSPECQQLNRLFSQCVDGNRIKVPPGLEDPPEEQEASATFILDILHSASQDAINAAHDKDINYMGYPVDAMDLLLSRDQVAISEFELLQLTIQWCDRNEANMRDFVQYFNFSLLNDEEQMWLLSRIPPTQEIPSLIRNGLLQSQLVDPTELSRFKLDHPGLHWKRVFSSSVDRMGQFLNTVCRSLELFHKKLIILQADERLTLAIYLPQKIARSSEVQVDASVRVFAFPRSQGYESVGYRVMPTKPNYRLYCDDVVFQLYELKRGNTFIFLTRGPSDEASFRSLKSQGDRRRQKQRTIEDGTNFDCRASVALQKISRGIQTHVGRMNRAGIQAAEIYVISNRDVKSMQLLDEWLHYVDTEETRPLFEKSEREYNAPSLKDVKWDELPPAVTEVLREKNLVALETLASLNDISNILELLNRIDEKSQLRAVYSQLLDIESRNCCSVNQISLARHLLEFLPKATYLTTLLFQSQTWNSHKRSLENDLIRIAPSLLKELVLSTNSLPSFVRNPISMLLEYLRQISIQHLAELVELIALSVRDPEVALDLLLGCIEPEVSRLLVGRLPAIQQFVRCLIGIALDHIDEASSTKNPSRESLELSPDGFSDGYEVVKSVLRIDSPGGALKVGDHVRLTASNPPQNAPLLQPYTMDAIVLSSERGSASFRCLHHLPPFFRECTWDLCQCGSFVTSKAMLDAVTAFYAEKESCCELYASFVGLQDRHTRPSDAELPFTPNQNLNEGQNRALQAAMMHPLTFIWGPPGTGKTQSIVVILKHLLNALPQKRFLVTAPTHNGVDNILLRFIAESGPRKANVKPIRVSTDVGKVSSALREFTCDAMVGRDISNDFAGRRQAQRRIKESRLIFTTCAGAGLGLLRFESFEVVLIDEASQQTEPGSLIPLVKGCQRAILVGDHVQLRATVQKHAVIANFDVSLFERHYNMSDMPGVAKVMLDTQYRMHSDICAFSSAEFYEGKLRTAKEDATIPITPSRFPWPDGARKVFIQCASPEDLGGRSKSNQGQVAVCRQVCKLVDSPREDSISSQNQPVATAFQPMEIAILTPYTRQKELLASIPKHNVSSIDGYQGLEADIIIFVTVRCNVHSETGFLKDMRRLNVAMTRARAGVIIIGDRSTLTGRGSDDSDEESKRVWKRLLDGCTEVKLA</sequence>
<dbReference type="InterPro" id="IPR007855">
    <property type="entry name" value="RDRP"/>
</dbReference>
<dbReference type="PANTHER" id="PTHR23079">
    <property type="entry name" value="RNA-DEPENDENT RNA POLYMERASE"/>
    <property type="match status" value="1"/>
</dbReference>
<keyword evidence="1" id="KW-0547">Nucleotide-binding</keyword>
<evidence type="ECO:0000256" key="1">
    <source>
        <dbReference type="ARBA" id="ARBA00022806"/>
    </source>
</evidence>
<dbReference type="Proteomes" id="UP000243515">
    <property type="component" value="Unassembled WGS sequence"/>
</dbReference>
<feature type="domain" description="DNA2/NAM7 helicase helicase" evidence="3">
    <location>
        <begin position="1283"/>
        <end position="1397"/>
    </location>
</feature>
<dbReference type="GO" id="GO:0004386">
    <property type="term" value="F:helicase activity"/>
    <property type="evidence" value="ECO:0007669"/>
    <property type="project" value="InterPro"/>
</dbReference>
<dbReference type="Pfam" id="PF13086">
    <property type="entry name" value="AAA_11"/>
    <property type="match status" value="2"/>
</dbReference>
<dbReference type="Pfam" id="PF13087">
    <property type="entry name" value="AAA_12"/>
    <property type="match status" value="1"/>
</dbReference>
<evidence type="ECO:0000313" key="6">
    <source>
        <dbReference type="Proteomes" id="UP000243515"/>
    </source>
</evidence>
<proteinExistence type="predicted"/>
<dbReference type="InterPro" id="IPR041677">
    <property type="entry name" value="DNA2/NAM7_AAA_11"/>
</dbReference>
<organism evidence="5 6">
    <name type="scientific">Elaphomyces granulatus</name>
    <dbReference type="NCBI Taxonomy" id="519963"/>
    <lineage>
        <taxon>Eukaryota</taxon>
        <taxon>Fungi</taxon>
        <taxon>Dikarya</taxon>
        <taxon>Ascomycota</taxon>
        <taxon>Pezizomycotina</taxon>
        <taxon>Eurotiomycetes</taxon>
        <taxon>Eurotiomycetidae</taxon>
        <taxon>Eurotiales</taxon>
        <taxon>Elaphomycetaceae</taxon>
        <taxon>Elaphomyces</taxon>
    </lineage>
</organism>
<dbReference type="InterPro" id="IPR057596">
    <property type="entry name" value="RDRP_core"/>
</dbReference>
<dbReference type="PANTHER" id="PTHR23079:SF55">
    <property type="entry name" value="RNA-DIRECTED RNA POLYMERASE"/>
    <property type="match status" value="1"/>
</dbReference>
<feature type="domain" description="RDRP core" evidence="2">
    <location>
        <begin position="63"/>
        <end position="575"/>
    </location>
</feature>
<evidence type="ECO:0000259" key="2">
    <source>
        <dbReference type="Pfam" id="PF05183"/>
    </source>
</evidence>
<dbReference type="InterPro" id="IPR027417">
    <property type="entry name" value="P-loop_NTPase"/>
</dbReference>
<evidence type="ECO:0000259" key="4">
    <source>
        <dbReference type="Pfam" id="PF13087"/>
    </source>
</evidence>
<keyword evidence="1" id="KW-0067">ATP-binding</keyword>
<keyword evidence="6" id="KW-1185">Reference proteome</keyword>
<comment type="caution">
    <text evidence="5">The sequence shown here is derived from an EMBL/GenBank/DDBJ whole genome shotgun (WGS) entry which is preliminary data.</text>
</comment>
<dbReference type="GO" id="GO:0030422">
    <property type="term" value="P:siRNA processing"/>
    <property type="evidence" value="ECO:0007669"/>
    <property type="project" value="TreeGrafter"/>
</dbReference>
<dbReference type="Gene3D" id="3.40.50.300">
    <property type="entry name" value="P-loop containing nucleotide triphosphate hydrolases"/>
    <property type="match status" value="2"/>
</dbReference>
<keyword evidence="1" id="KW-0347">Helicase</keyword>
<feature type="domain" description="DNA2/NAM7 helicase-like C-terminal" evidence="4">
    <location>
        <begin position="1475"/>
        <end position="1673"/>
    </location>
</feature>
<dbReference type="SUPFAM" id="SSF52540">
    <property type="entry name" value="P-loop containing nucleoside triphosphate hydrolases"/>
    <property type="match status" value="1"/>
</dbReference>
<gene>
    <name evidence="5" type="ORF">Egran_04913</name>
</gene>
<dbReference type="Pfam" id="PF05183">
    <property type="entry name" value="RdRP"/>
    <property type="match status" value="1"/>
</dbReference>
<dbReference type="CDD" id="cd18808">
    <property type="entry name" value="SF1_C_Upf1"/>
    <property type="match status" value="1"/>
</dbReference>